<reference evidence="2 3" key="1">
    <citation type="submission" date="2019-04" db="EMBL/GenBank/DDBJ databases">
        <authorList>
            <consortium name="DOE Joint Genome Institute"/>
            <person name="Mondo S."/>
            <person name="Kjaerbolling I."/>
            <person name="Vesth T."/>
            <person name="Frisvad J.C."/>
            <person name="Nybo J.L."/>
            <person name="Theobald S."/>
            <person name="Kildgaard S."/>
            <person name="Isbrandt T."/>
            <person name="Kuo A."/>
            <person name="Sato A."/>
            <person name="Lyhne E.K."/>
            <person name="Kogle M.E."/>
            <person name="Wiebenga A."/>
            <person name="Kun R.S."/>
            <person name="Lubbers R.J."/>
            <person name="Makela M.R."/>
            <person name="Barry K."/>
            <person name="Chovatia M."/>
            <person name="Clum A."/>
            <person name="Daum C."/>
            <person name="Haridas S."/>
            <person name="He G."/>
            <person name="LaButti K."/>
            <person name="Lipzen A."/>
            <person name="Riley R."/>
            <person name="Salamov A."/>
            <person name="Simmons B.A."/>
            <person name="Magnuson J.K."/>
            <person name="Henrissat B."/>
            <person name="Mortensen U.H."/>
            <person name="Larsen T.O."/>
            <person name="Devries R.P."/>
            <person name="Grigoriev I.V."/>
            <person name="Machida M."/>
            <person name="Baker S.E."/>
            <person name="Andersen M.R."/>
            <person name="Cantor M.N."/>
            <person name="Hua S.X."/>
        </authorList>
    </citation>
    <scope>NUCLEOTIDE SEQUENCE [LARGE SCALE GENOMIC DNA]</scope>
    <source>
        <strain evidence="2 3">CBS 117616</strain>
    </source>
</reference>
<evidence type="ECO:0000313" key="2">
    <source>
        <dbReference type="EMBL" id="KAE8415557.1"/>
    </source>
</evidence>
<sequence>MQTMPIPMRRRVVLGICWMRAVCAGCPVITRCALARYEDKVYRDRDSYCLSGFILDSLRGASPLSWHLAHACRLFSVGIIECRRESDIMIKSLDCES</sequence>
<feature type="chain" id="PRO_5045316563" description="Secreted protein" evidence="1">
    <location>
        <begin position="25"/>
        <end position="97"/>
    </location>
</feature>
<gene>
    <name evidence="2" type="ORF">BDV36DRAFT_262594</name>
</gene>
<protein>
    <recommendedName>
        <fullName evidence="4">Secreted protein</fullName>
    </recommendedName>
</protein>
<organism evidence="2 3">
    <name type="scientific">Aspergillus pseudocaelatus</name>
    <dbReference type="NCBI Taxonomy" id="1825620"/>
    <lineage>
        <taxon>Eukaryota</taxon>
        <taxon>Fungi</taxon>
        <taxon>Dikarya</taxon>
        <taxon>Ascomycota</taxon>
        <taxon>Pezizomycotina</taxon>
        <taxon>Eurotiomycetes</taxon>
        <taxon>Eurotiomycetidae</taxon>
        <taxon>Eurotiales</taxon>
        <taxon>Aspergillaceae</taxon>
        <taxon>Aspergillus</taxon>
        <taxon>Aspergillus subgen. Circumdati</taxon>
    </lineage>
</organism>
<keyword evidence="3" id="KW-1185">Reference proteome</keyword>
<evidence type="ECO:0008006" key="4">
    <source>
        <dbReference type="Google" id="ProtNLM"/>
    </source>
</evidence>
<keyword evidence="1" id="KW-0732">Signal</keyword>
<proteinExistence type="predicted"/>
<name>A0ABQ6WEK3_9EURO</name>
<dbReference type="EMBL" id="ML735765">
    <property type="protein sequence ID" value="KAE8415557.1"/>
    <property type="molecule type" value="Genomic_DNA"/>
</dbReference>
<dbReference type="Proteomes" id="UP000325395">
    <property type="component" value="Unassembled WGS sequence"/>
</dbReference>
<accession>A0ABQ6WEK3</accession>
<evidence type="ECO:0000313" key="3">
    <source>
        <dbReference type="Proteomes" id="UP000325395"/>
    </source>
</evidence>
<feature type="signal peptide" evidence="1">
    <location>
        <begin position="1"/>
        <end position="24"/>
    </location>
</feature>
<evidence type="ECO:0000256" key="1">
    <source>
        <dbReference type="SAM" id="SignalP"/>
    </source>
</evidence>